<feature type="compositionally biased region" description="Gly residues" evidence="11">
    <location>
        <begin position="601"/>
        <end position="648"/>
    </location>
</feature>
<dbReference type="GO" id="GO:0006265">
    <property type="term" value="P:DNA topological change"/>
    <property type="evidence" value="ECO:0007669"/>
    <property type="project" value="InterPro"/>
</dbReference>
<dbReference type="SMART" id="SM00437">
    <property type="entry name" value="TOP1Ac"/>
    <property type="match status" value="1"/>
</dbReference>
<dbReference type="AlphaFoldDB" id="A0A4Q2DJP5"/>
<dbReference type="InterPro" id="IPR013826">
    <property type="entry name" value="Topo_IA_cen_sub3"/>
</dbReference>
<dbReference type="InterPro" id="IPR013497">
    <property type="entry name" value="Topo_IA_cen"/>
</dbReference>
<dbReference type="EMBL" id="SDEE01000204">
    <property type="protein sequence ID" value="RXW19396.1"/>
    <property type="molecule type" value="Genomic_DNA"/>
</dbReference>
<feature type="domain" description="Toprim" evidence="12">
    <location>
        <begin position="2"/>
        <end position="144"/>
    </location>
</feature>
<reference evidence="14 15" key="1">
    <citation type="submission" date="2019-01" db="EMBL/GenBank/DDBJ databases">
        <title>Draft genome sequence of Psathyrella aberdarensis IHI B618.</title>
        <authorList>
            <person name="Buettner E."/>
            <person name="Kellner H."/>
        </authorList>
    </citation>
    <scope>NUCLEOTIDE SEQUENCE [LARGE SCALE GENOMIC DNA]</scope>
    <source>
        <strain evidence="14 15">IHI B618</strain>
    </source>
</reference>
<dbReference type="InterPro" id="IPR034144">
    <property type="entry name" value="TOPRIM_TopoIII"/>
</dbReference>
<evidence type="ECO:0000256" key="4">
    <source>
        <dbReference type="ARBA" id="ARBA00012891"/>
    </source>
</evidence>
<comment type="catalytic activity">
    <reaction evidence="1 10">
        <text>ATP-independent breakage of single-stranded DNA, followed by passage and rejoining.</text>
        <dbReference type="EC" id="5.6.2.1"/>
    </reaction>
</comment>
<feature type="domain" description="Topo IA-type catalytic" evidence="13">
    <location>
        <begin position="162"/>
        <end position="580"/>
    </location>
</feature>
<dbReference type="GO" id="GO:0005634">
    <property type="term" value="C:nucleus"/>
    <property type="evidence" value="ECO:0007669"/>
    <property type="project" value="TreeGrafter"/>
</dbReference>
<dbReference type="FunFam" id="3.40.50.140:FF:000005">
    <property type="entry name" value="DNA topoisomerase"/>
    <property type="match status" value="1"/>
</dbReference>
<name>A0A4Q2DJP5_9AGAR</name>
<dbReference type="CDD" id="cd03362">
    <property type="entry name" value="TOPRIM_TopoIA_TopoIII"/>
    <property type="match status" value="1"/>
</dbReference>
<dbReference type="Gene3D" id="3.40.50.140">
    <property type="match status" value="1"/>
</dbReference>
<protein>
    <recommendedName>
        <fullName evidence="4 10">DNA topoisomerase</fullName>
        <ecNumber evidence="4 10">5.6.2.1</ecNumber>
    </recommendedName>
</protein>
<keyword evidence="6" id="KW-0862">Zinc</keyword>
<dbReference type="Pfam" id="PF01131">
    <property type="entry name" value="Topoisom_bac"/>
    <property type="match status" value="1"/>
</dbReference>
<dbReference type="Pfam" id="PF01751">
    <property type="entry name" value="Toprim"/>
    <property type="match status" value="1"/>
</dbReference>
<dbReference type="PROSITE" id="PS50880">
    <property type="entry name" value="TOPRIM"/>
    <property type="match status" value="1"/>
</dbReference>
<dbReference type="GO" id="GO:0006310">
    <property type="term" value="P:DNA recombination"/>
    <property type="evidence" value="ECO:0007669"/>
    <property type="project" value="TreeGrafter"/>
</dbReference>
<feature type="region of interest" description="Disordered" evidence="11">
    <location>
        <begin position="601"/>
        <end position="678"/>
    </location>
</feature>
<dbReference type="InterPro" id="IPR006171">
    <property type="entry name" value="TOPRIM_dom"/>
</dbReference>
<evidence type="ECO:0000256" key="3">
    <source>
        <dbReference type="ARBA" id="ARBA00009446"/>
    </source>
</evidence>
<dbReference type="Proteomes" id="UP000290288">
    <property type="component" value="Unassembled WGS sequence"/>
</dbReference>
<dbReference type="InterPro" id="IPR000380">
    <property type="entry name" value="Topo_IA"/>
</dbReference>
<dbReference type="InterPro" id="IPR003601">
    <property type="entry name" value="Topo_IA_2"/>
</dbReference>
<keyword evidence="9 10" id="KW-0413">Isomerase</keyword>
<evidence type="ECO:0000256" key="10">
    <source>
        <dbReference type="RuleBase" id="RU362092"/>
    </source>
</evidence>
<sequence>MSVLCVAEKPSIAKEVSNILSGGQKQVSNTRSPYHKNFEFDYQYTRSHFIVTSVSGHLTETDFPARYNSWNGCNPADLFDAETEVTVKSDLKAVEENLMTQARRVATLMIWTDCDREGEHIGMEIVNICRRVKPNIRVQRARFSAIIPQQIHRAAQNPVELDRRQADAVDARIILDLKIGAAFTRLQTLTLRNVIPVPEKSVISFGPCQFPTLGFVVERFMKVKDFRPEQFWLIHLELTRDLGNGDSEAAEFRWKRGHLLDHHTAISLYTSVLENPRARVTNVTRKETKKWKPLPLTTVELQKAGSRLLRMSPQRVLEVAEKLYNNGFLSYPRTETDQFDPSFDFQSLIDKQTADPAWGGFAHRLQDPGFFSPPRKGKNNDKAHPPIHPTAHASNLDPEQKKVYEYVVRRRVASVLATDTLLTLGLGLIVLEKNYLEVYPYDKWSSKTLPNFQQGEEFDPSICTLKDGETSAPKYLTEADLVTLMDKNGIGTDATIAQHIQTIVKREYVIERMEGSMKHLVPTTLGIGLVQGYNELGLPKSVSKPSLRRETERRMVQVCEGATQKAEMLRVALEQYKAMFEITQREFQKVANSVRRFVVEGGNGGAGPDNGPQGGGGGGPGAGGGGGGNNRGNGGPGGRGPGGGGGGAPPRPPPSRNRPGNGGDPISIDSGDEGARQF</sequence>
<dbReference type="PRINTS" id="PR00417">
    <property type="entry name" value="PRTPISMRASEI"/>
</dbReference>
<dbReference type="STRING" id="2316362.A0A4Q2DJP5"/>
<evidence type="ECO:0000313" key="14">
    <source>
        <dbReference type="EMBL" id="RXW19396.1"/>
    </source>
</evidence>
<evidence type="ECO:0000256" key="7">
    <source>
        <dbReference type="ARBA" id="ARBA00023029"/>
    </source>
</evidence>
<dbReference type="FunFam" id="1.10.290.10:FF:000003">
    <property type="entry name" value="DNA topoisomerase"/>
    <property type="match status" value="1"/>
</dbReference>
<dbReference type="OrthoDB" id="430051at2759"/>
<evidence type="ECO:0000256" key="2">
    <source>
        <dbReference type="ARBA" id="ARBA00001946"/>
    </source>
</evidence>
<organism evidence="14 15">
    <name type="scientific">Candolleomyces aberdarensis</name>
    <dbReference type="NCBI Taxonomy" id="2316362"/>
    <lineage>
        <taxon>Eukaryota</taxon>
        <taxon>Fungi</taxon>
        <taxon>Dikarya</taxon>
        <taxon>Basidiomycota</taxon>
        <taxon>Agaricomycotina</taxon>
        <taxon>Agaricomycetes</taxon>
        <taxon>Agaricomycetidae</taxon>
        <taxon>Agaricales</taxon>
        <taxon>Agaricineae</taxon>
        <taxon>Psathyrellaceae</taxon>
        <taxon>Candolleomyces</taxon>
    </lineage>
</organism>
<evidence type="ECO:0000256" key="1">
    <source>
        <dbReference type="ARBA" id="ARBA00000213"/>
    </source>
</evidence>
<comment type="function">
    <text evidence="10">Introduces a single-strand break via transesterification at a target site in duplex DNA. Releases the supercoiling and torsional tension of DNA introduced during the DNA replication and transcription by transiently cleaving and rejoining one strand of the DNA duplex. The scissile phosphodiester is attacked by the catalytic tyrosine of the enzyme, resulting in the formation of a DNA-(5'-phosphotyrosyl)-enzyme intermediate and the expulsion of a 3'-OH DNA strand.</text>
</comment>
<evidence type="ECO:0000256" key="9">
    <source>
        <dbReference type="ARBA" id="ARBA00023235"/>
    </source>
</evidence>
<evidence type="ECO:0000256" key="11">
    <source>
        <dbReference type="SAM" id="MobiDB-lite"/>
    </source>
</evidence>
<proteinExistence type="inferred from homology"/>
<dbReference type="InterPro" id="IPR003602">
    <property type="entry name" value="Topo_IA_DNA-bd_dom"/>
</dbReference>
<evidence type="ECO:0000256" key="5">
    <source>
        <dbReference type="ARBA" id="ARBA00022723"/>
    </source>
</evidence>
<feature type="region of interest" description="Disordered" evidence="11">
    <location>
        <begin position="375"/>
        <end position="394"/>
    </location>
</feature>
<accession>A0A4Q2DJP5</accession>
<evidence type="ECO:0000256" key="6">
    <source>
        <dbReference type="ARBA" id="ARBA00022833"/>
    </source>
</evidence>
<dbReference type="SMART" id="SM00436">
    <property type="entry name" value="TOP1Bc"/>
    <property type="match status" value="1"/>
</dbReference>
<dbReference type="PROSITE" id="PS52039">
    <property type="entry name" value="TOPO_IA_2"/>
    <property type="match status" value="1"/>
</dbReference>
<evidence type="ECO:0000313" key="15">
    <source>
        <dbReference type="Proteomes" id="UP000290288"/>
    </source>
</evidence>
<dbReference type="GO" id="GO:0006281">
    <property type="term" value="P:DNA repair"/>
    <property type="evidence" value="ECO:0007669"/>
    <property type="project" value="TreeGrafter"/>
</dbReference>
<dbReference type="InterPro" id="IPR013825">
    <property type="entry name" value="Topo_IA_cen_sub2"/>
</dbReference>
<dbReference type="GO" id="GO:0003917">
    <property type="term" value="F:DNA topoisomerase type I (single strand cut, ATP-independent) activity"/>
    <property type="evidence" value="ECO:0007669"/>
    <property type="project" value="UniProtKB-EC"/>
</dbReference>
<dbReference type="InterPro" id="IPR023405">
    <property type="entry name" value="Topo_IA_core_domain"/>
</dbReference>
<dbReference type="CDD" id="cd00186">
    <property type="entry name" value="TOP1Ac"/>
    <property type="match status" value="1"/>
</dbReference>
<comment type="caution">
    <text evidence="14">The sequence shown here is derived from an EMBL/GenBank/DDBJ whole genome shotgun (WGS) entry which is preliminary data.</text>
</comment>
<comment type="similarity">
    <text evidence="3 10">Belongs to the type IA topoisomerase family.</text>
</comment>
<keyword evidence="8 10" id="KW-0238">DNA-binding</keyword>
<dbReference type="GO" id="GO:0046872">
    <property type="term" value="F:metal ion binding"/>
    <property type="evidence" value="ECO:0007669"/>
    <property type="project" value="UniProtKB-KW"/>
</dbReference>
<dbReference type="InterPro" id="IPR013824">
    <property type="entry name" value="Topo_IA_cen_sub1"/>
</dbReference>
<dbReference type="SMART" id="SM00493">
    <property type="entry name" value="TOPRIM"/>
    <property type="match status" value="1"/>
</dbReference>
<dbReference type="GO" id="GO:0031422">
    <property type="term" value="C:RecQ family helicase-topoisomerase III complex"/>
    <property type="evidence" value="ECO:0007669"/>
    <property type="project" value="TreeGrafter"/>
</dbReference>
<dbReference type="Gene3D" id="1.10.460.10">
    <property type="entry name" value="Topoisomerase I, domain 2"/>
    <property type="match status" value="1"/>
</dbReference>
<keyword evidence="15" id="KW-1185">Reference proteome</keyword>
<dbReference type="PANTHER" id="PTHR11390:SF21">
    <property type="entry name" value="DNA TOPOISOMERASE 3-ALPHA"/>
    <property type="match status" value="1"/>
</dbReference>
<evidence type="ECO:0000259" key="12">
    <source>
        <dbReference type="PROSITE" id="PS50880"/>
    </source>
</evidence>
<comment type="cofactor">
    <cofactor evidence="2">
        <name>Mg(2+)</name>
        <dbReference type="ChEBI" id="CHEBI:18420"/>
    </cofactor>
</comment>
<dbReference type="Gene3D" id="2.70.20.10">
    <property type="entry name" value="Topoisomerase I, domain 3"/>
    <property type="match status" value="1"/>
</dbReference>
<gene>
    <name evidence="14" type="ORF">EST38_g6463</name>
</gene>
<dbReference type="SUPFAM" id="SSF56712">
    <property type="entry name" value="Prokaryotic type I DNA topoisomerase"/>
    <property type="match status" value="1"/>
</dbReference>
<keyword evidence="7 10" id="KW-0799">Topoisomerase</keyword>
<evidence type="ECO:0000259" key="13">
    <source>
        <dbReference type="PROSITE" id="PS52039"/>
    </source>
</evidence>
<dbReference type="Gene3D" id="1.10.290.10">
    <property type="entry name" value="Topoisomerase I, domain 4"/>
    <property type="match status" value="1"/>
</dbReference>
<evidence type="ECO:0000256" key="8">
    <source>
        <dbReference type="ARBA" id="ARBA00023125"/>
    </source>
</evidence>
<dbReference type="EC" id="5.6.2.1" evidence="4 10"/>
<dbReference type="GO" id="GO:0003677">
    <property type="term" value="F:DNA binding"/>
    <property type="evidence" value="ECO:0007669"/>
    <property type="project" value="UniProtKB-KW"/>
</dbReference>
<keyword evidence="5" id="KW-0479">Metal-binding</keyword>
<dbReference type="PANTHER" id="PTHR11390">
    <property type="entry name" value="PROKARYOTIC DNA TOPOISOMERASE"/>
    <property type="match status" value="1"/>
</dbReference>